<dbReference type="RefSeq" id="XP_037870460.1">
    <property type="nucleotide sequence ID" value="XM_038014532.2"/>
</dbReference>
<sequence length="1166" mass="134105">MDHEELLKELATNLYFQLKDEPPQITEVNKTEKKHPLHLKLRVRKNNKLHLKKNLATESIQNQANCHLASSDDTIMSFKLLLETDKDKENSKKHRNKITKMLRPGLCLNTQNKEDNIPYMPKNPSRKRNEMSEFETLNDYDSGHKYFGLSKNNFIKNSPADLKKHKIFIGKCKPGGCLDPAFSEDNYEYYISKKIRAPEKTNDPYVKDPEFNHGSCIKIANTPNDFEITSWNFKENLEINTIQHIYEAESLHKTISNSHSSTLTIYPTSLSNEEINNTKNMNKNSTESSPKNMYLGISNGTYFTPPRNVKKLSDSKISVRNNSDEVNTMNEKLKSIESDFKQGLSNKIRSSTAILENQSSTADNNTKRKFKSPECELEMPDVDFTFLQEKVHQNNSEYPLIPKTGSMKKDSIIVEAKSISECGDIVKHGRISDIITNIDTNEDIEKRLILPSQETKLETDNKVKITELDTNGLNRAIDGLVFPKSKSQTNTVKPPNTISIENANTNNISFLKAEEIPAQISAAENIGTAKSDQYKTKQAKIVSEITKHKSLQDVEQESFQIRLNNYQNMFSQNSTTPSQDRVAAYPEISKLIEPYIDKNNAKNMETRNDNSKSSPFFSISNRSLNHNPFQKNYDLQKHQIENMSLDKKMRSVDNLIEKENNNLIQHDNENELSSKSRDDIKTTDNFSHNTDLDQDDYDLLPSTLISSSHDSKYEMDTTNTFTNKVQYSSKRSKHLEYKDERDLNFSTSRDLMIKKDIQMQSEKQKENESVLKIFRKELEQTNVPNAKTISNNIIVTEDISSMNIGSFDVPDSKLDSVETINNETNEIESKIDVSPNQSHGNVRKDVGDFNFNKELRKDFKTKNHEETQNTKVELKGSILEINLDSDSQTIEQPLRETSQTKYKDRYSIEPDILSKITIPKSSTSVENRHNIAEKQLRNEKNISHSRHKTDKPHAQNEVFHKIQQVNENNKSDIGEPLSYPKPSASLALKNDTYLMDLEFAIFMNNNNEKTIKTLDTSQTYDEDKSQNLATIMIKSQMRTSNKEIRFPVDSENDLIIQIKKTRIMNQKVQINNTFARGEDVLEGKDQQNEESKNETTVNNNEASKLQNILSWIYNHELVPLQNVIKELKDDIDFLTEQQQHKAKIQQVKKTKSMKLLKFTKDCTCLL</sequence>
<keyword evidence="3" id="KW-1185">Reference proteome</keyword>
<dbReference type="KEGG" id="bmor:101738005"/>
<proteinExistence type="predicted"/>
<evidence type="ECO:0000313" key="3">
    <source>
        <dbReference type="Proteomes" id="UP000005204"/>
    </source>
</evidence>
<feature type="compositionally biased region" description="Polar residues" evidence="1">
    <location>
        <begin position="351"/>
        <end position="364"/>
    </location>
</feature>
<dbReference type="RefSeq" id="XP_062527364.1">
    <property type="nucleotide sequence ID" value="XM_062671380.1"/>
</dbReference>
<dbReference type="Proteomes" id="UP000005204">
    <property type="component" value="Unassembled WGS sequence"/>
</dbReference>
<feature type="compositionally biased region" description="Basic and acidic residues" evidence="1">
    <location>
        <begin position="660"/>
        <end position="682"/>
    </location>
</feature>
<dbReference type="EnsemblMetazoa" id="XM_038014532.1">
    <property type="protein sequence ID" value="XP_037870460.1"/>
    <property type="gene ID" value="LOC101738005"/>
</dbReference>
<name>A0A8R2R283_BOMMO</name>
<reference evidence="2" key="2">
    <citation type="submission" date="2022-06" db="UniProtKB">
        <authorList>
            <consortium name="EnsemblMetazoa"/>
        </authorList>
    </citation>
    <scope>IDENTIFICATION</scope>
    <source>
        <strain evidence="2">p50T (Dazao)</strain>
    </source>
</reference>
<organism evidence="2 3">
    <name type="scientific">Bombyx mori</name>
    <name type="common">Silk moth</name>
    <dbReference type="NCBI Taxonomy" id="7091"/>
    <lineage>
        <taxon>Eukaryota</taxon>
        <taxon>Metazoa</taxon>
        <taxon>Ecdysozoa</taxon>
        <taxon>Arthropoda</taxon>
        <taxon>Hexapoda</taxon>
        <taxon>Insecta</taxon>
        <taxon>Pterygota</taxon>
        <taxon>Neoptera</taxon>
        <taxon>Endopterygota</taxon>
        <taxon>Lepidoptera</taxon>
        <taxon>Glossata</taxon>
        <taxon>Ditrysia</taxon>
        <taxon>Bombycoidea</taxon>
        <taxon>Bombycidae</taxon>
        <taxon>Bombycinae</taxon>
        <taxon>Bombyx</taxon>
    </lineage>
</organism>
<dbReference type="AlphaFoldDB" id="A0A8R2R283"/>
<dbReference type="GeneID" id="101738005"/>
<dbReference type="EnsemblMetazoa" id="XM_038014531.1">
    <property type="protein sequence ID" value="XP_037870459.1"/>
    <property type="gene ID" value="LOC101738005"/>
</dbReference>
<reference evidence="3" key="1">
    <citation type="journal article" date="2008" name="Insect Biochem. Mol. Biol.">
        <title>The genome of a lepidopteran model insect, the silkworm Bombyx mori.</title>
        <authorList>
            <consortium name="International Silkworm Genome Consortium"/>
        </authorList>
    </citation>
    <scope>NUCLEOTIDE SEQUENCE [LARGE SCALE GENOMIC DNA]</scope>
    <source>
        <strain evidence="3">p50T</strain>
    </source>
</reference>
<feature type="region of interest" description="Disordered" evidence="1">
    <location>
        <begin position="660"/>
        <end position="689"/>
    </location>
</feature>
<accession>A0A8R2R283</accession>
<feature type="region of interest" description="Disordered" evidence="1">
    <location>
        <begin position="351"/>
        <end position="371"/>
    </location>
</feature>
<evidence type="ECO:0000313" key="2">
    <source>
        <dbReference type="EnsemblMetazoa" id="XP_037870460.1"/>
    </source>
</evidence>
<protein>
    <submittedName>
        <fullName evidence="2">Uncharacterized protein</fullName>
    </submittedName>
</protein>
<evidence type="ECO:0000256" key="1">
    <source>
        <dbReference type="SAM" id="MobiDB-lite"/>
    </source>
</evidence>